<dbReference type="EMBL" id="SDMP01000005">
    <property type="protein sequence ID" value="RYR57777.1"/>
    <property type="molecule type" value="Genomic_DNA"/>
</dbReference>
<gene>
    <name evidence="1" type="ORF">Ahy_A05g023486</name>
</gene>
<protein>
    <submittedName>
        <fullName evidence="1">Uncharacterized protein</fullName>
    </submittedName>
</protein>
<dbReference type="AlphaFoldDB" id="A0A445D3H1"/>
<comment type="caution">
    <text evidence="1">The sequence shown here is derived from an EMBL/GenBank/DDBJ whole genome shotgun (WGS) entry which is preliminary data.</text>
</comment>
<name>A0A445D3H1_ARAHY</name>
<organism evidence="1 2">
    <name type="scientific">Arachis hypogaea</name>
    <name type="common">Peanut</name>
    <dbReference type="NCBI Taxonomy" id="3818"/>
    <lineage>
        <taxon>Eukaryota</taxon>
        <taxon>Viridiplantae</taxon>
        <taxon>Streptophyta</taxon>
        <taxon>Embryophyta</taxon>
        <taxon>Tracheophyta</taxon>
        <taxon>Spermatophyta</taxon>
        <taxon>Magnoliopsida</taxon>
        <taxon>eudicotyledons</taxon>
        <taxon>Gunneridae</taxon>
        <taxon>Pentapetalae</taxon>
        <taxon>rosids</taxon>
        <taxon>fabids</taxon>
        <taxon>Fabales</taxon>
        <taxon>Fabaceae</taxon>
        <taxon>Papilionoideae</taxon>
        <taxon>50 kb inversion clade</taxon>
        <taxon>dalbergioids sensu lato</taxon>
        <taxon>Dalbergieae</taxon>
        <taxon>Pterocarpus clade</taxon>
        <taxon>Arachis</taxon>
    </lineage>
</organism>
<accession>A0A445D3H1</accession>
<proteinExistence type="predicted"/>
<dbReference type="Proteomes" id="UP000289738">
    <property type="component" value="Chromosome A05"/>
</dbReference>
<evidence type="ECO:0000313" key="2">
    <source>
        <dbReference type="Proteomes" id="UP000289738"/>
    </source>
</evidence>
<keyword evidence="2" id="KW-1185">Reference proteome</keyword>
<reference evidence="1 2" key="1">
    <citation type="submission" date="2019-01" db="EMBL/GenBank/DDBJ databases">
        <title>Sequencing of cultivated peanut Arachis hypogaea provides insights into genome evolution and oil improvement.</title>
        <authorList>
            <person name="Chen X."/>
        </authorList>
    </citation>
    <scope>NUCLEOTIDE SEQUENCE [LARGE SCALE GENOMIC DNA]</scope>
    <source>
        <strain evidence="2">cv. Fuhuasheng</strain>
        <tissue evidence="1">Leaves</tissue>
    </source>
</reference>
<evidence type="ECO:0000313" key="1">
    <source>
        <dbReference type="EMBL" id="RYR57777.1"/>
    </source>
</evidence>
<sequence>MEFDKDDSFSDFSRGKSPCQCSLKHLKQCRANKRAFKIFIHYLAIKLWKPNFNPVKATIDNITAWVSFLGLAIEYYEE</sequence>